<keyword evidence="1" id="KW-0732">Signal</keyword>
<feature type="chain" id="PRO_5012933339" description="SMP-30/Gluconolactonase/LRE-like region domain-containing protein" evidence="1">
    <location>
        <begin position="24"/>
        <end position="302"/>
    </location>
</feature>
<accession>A0A1T1AQH8</accession>
<organism evidence="2 3">
    <name type="scientific">Rhodoferax fermentans</name>
    <dbReference type="NCBI Taxonomy" id="28066"/>
    <lineage>
        <taxon>Bacteria</taxon>
        <taxon>Pseudomonadati</taxon>
        <taxon>Pseudomonadota</taxon>
        <taxon>Betaproteobacteria</taxon>
        <taxon>Burkholderiales</taxon>
        <taxon>Comamonadaceae</taxon>
        <taxon>Rhodoferax</taxon>
    </lineage>
</organism>
<dbReference type="InterPro" id="IPR011044">
    <property type="entry name" value="Quino_amine_DH_bsu"/>
</dbReference>
<comment type="caution">
    <text evidence="2">The sequence shown here is derived from an EMBL/GenBank/DDBJ whole genome shotgun (WGS) entry which is preliminary data.</text>
</comment>
<protein>
    <recommendedName>
        <fullName evidence="4">SMP-30/Gluconolactonase/LRE-like region domain-containing protein</fullName>
    </recommendedName>
</protein>
<sequence>MLLLRLMACTVMAALGVTMSSVADTLGPKPAYISGGLSTVPNEQAIRRTLWAPGLDDGYVPQGLTSLVDTVLVSGYNSTDPKVNHGPCRVFSVSTKDGVPTGYFDLPPDCGHAGGLVMLGGGLLVVSDTRALYKIDLARALATQHTKDALVSVVKLAGALKGSFVDFDGTDLWIGSSEKEAAKAKAHRLSLGIFDQFNGKAAIREDQALATIPIPTEANGMACDAAGSLWVASSNSKYGALYQLDAKTGDIKSRFDMVIGIEDLGFDADGKLWAVSEAGSRRWSKWSASYPVIFQMDVAALK</sequence>
<dbReference type="InterPro" id="IPR015943">
    <property type="entry name" value="WD40/YVTN_repeat-like_dom_sf"/>
</dbReference>
<evidence type="ECO:0000256" key="1">
    <source>
        <dbReference type="SAM" id="SignalP"/>
    </source>
</evidence>
<dbReference type="EMBL" id="MTJN01000002">
    <property type="protein sequence ID" value="OOV06317.1"/>
    <property type="molecule type" value="Genomic_DNA"/>
</dbReference>
<gene>
    <name evidence="2" type="ORF">RF819_05870</name>
</gene>
<dbReference type="AlphaFoldDB" id="A0A1T1AQH8"/>
<dbReference type="SUPFAM" id="SSF50969">
    <property type="entry name" value="YVTN repeat-like/Quinoprotein amine dehydrogenase"/>
    <property type="match status" value="1"/>
</dbReference>
<dbReference type="STRING" id="28066.RF819_05870"/>
<evidence type="ECO:0000313" key="2">
    <source>
        <dbReference type="EMBL" id="OOV06317.1"/>
    </source>
</evidence>
<dbReference type="OrthoDB" id="8883257at2"/>
<dbReference type="Gene3D" id="2.130.10.10">
    <property type="entry name" value="YVTN repeat-like/Quinoprotein amine dehydrogenase"/>
    <property type="match status" value="1"/>
</dbReference>
<dbReference type="Proteomes" id="UP000190750">
    <property type="component" value="Unassembled WGS sequence"/>
</dbReference>
<name>A0A1T1AQH8_RHOFE</name>
<proteinExistence type="predicted"/>
<keyword evidence="3" id="KW-1185">Reference proteome</keyword>
<reference evidence="2 3" key="1">
    <citation type="submission" date="2017-01" db="EMBL/GenBank/DDBJ databases">
        <title>Genome sequencing of Rhodoferax fermentans JCM 7819.</title>
        <authorList>
            <person name="Kim Y.J."/>
            <person name="Farh M.E.-A."/>
            <person name="Yang D.-C."/>
        </authorList>
    </citation>
    <scope>NUCLEOTIDE SEQUENCE [LARGE SCALE GENOMIC DNA]</scope>
    <source>
        <strain evidence="2 3">JCM 7819</strain>
    </source>
</reference>
<evidence type="ECO:0008006" key="4">
    <source>
        <dbReference type="Google" id="ProtNLM"/>
    </source>
</evidence>
<evidence type="ECO:0000313" key="3">
    <source>
        <dbReference type="Proteomes" id="UP000190750"/>
    </source>
</evidence>
<feature type="signal peptide" evidence="1">
    <location>
        <begin position="1"/>
        <end position="23"/>
    </location>
</feature>
<dbReference type="RefSeq" id="WP_078364104.1">
    <property type="nucleotide sequence ID" value="NZ_MTJN01000002.1"/>
</dbReference>